<sequence>MENTRDFIGTRHLGSVCTEDKDCMYNQNTDPEGYCGADNKCYLKCPDTTNWGTNCVNRRGQVFDNPIVNFGESSHYNRPVRPIFQQKCFYGTKLKDGKCMGLDAKNPECGISYDPELINEYNRRETENWEEQCRVSGVNRFGVRVGDRMHPGRGASIAELPPRRQRGTYIPDDPTDYQSISRNVVPTKFEMQKRRAAAEAMAGFNQPSFASRAKYTFTSWCRTSIFAWILLFVLLCAILGVVAYGVTKRG</sequence>
<proteinExistence type="predicted"/>
<accession>A0A6C0CLN9</accession>
<dbReference type="AlphaFoldDB" id="A0A6C0CLN9"/>
<feature type="transmembrane region" description="Helical" evidence="1">
    <location>
        <begin position="225"/>
        <end position="246"/>
    </location>
</feature>
<evidence type="ECO:0000313" key="2">
    <source>
        <dbReference type="EMBL" id="QHT04820.1"/>
    </source>
</evidence>
<name>A0A6C0CLN9_9ZZZZ</name>
<keyword evidence="1" id="KW-0472">Membrane</keyword>
<evidence type="ECO:0000256" key="1">
    <source>
        <dbReference type="SAM" id="Phobius"/>
    </source>
</evidence>
<organism evidence="2">
    <name type="scientific">viral metagenome</name>
    <dbReference type="NCBI Taxonomy" id="1070528"/>
    <lineage>
        <taxon>unclassified sequences</taxon>
        <taxon>metagenomes</taxon>
        <taxon>organismal metagenomes</taxon>
    </lineage>
</organism>
<dbReference type="EMBL" id="MN739439">
    <property type="protein sequence ID" value="QHT04820.1"/>
    <property type="molecule type" value="Genomic_DNA"/>
</dbReference>
<reference evidence="2" key="1">
    <citation type="journal article" date="2020" name="Nature">
        <title>Giant virus diversity and host interactions through global metagenomics.</title>
        <authorList>
            <person name="Schulz F."/>
            <person name="Roux S."/>
            <person name="Paez-Espino D."/>
            <person name="Jungbluth S."/>
            <person name="Walsh D.A."/>
            <person name="Denef V.J."/>
            <person name="McMahon K.D."/>
            <person name="Konstantinidis K.T."/>
            <person name="Eloe-Fadrosh E.A."/>
            <person name="Kyrpides N.C."/>
            <person name="Woyke T."/>
        </authorList>
    </citation>
    <scope>NUCLEOTIDE SEQUENCE</scope>
    <source>
        <strain evidence="2">GVMAG-M-3300021343-4</strain>
    </source>
</reference>
<keyword evidence="1" id="KW-0812">Transmembrane</keyword>
<keyword evidence="1" id="KW-1133">Transmembrane helix</keyword>
<protein>
    <submittedName>
        <fullName evidence="2">Uncharacterized protein</fullName>
    </submittedName>
</protein>